<dbReference type="GO" id="GO:0002161">
    <property type="term" value="F:aminoacyl-tRNA deacylase activity"/>
    <property type="evidence" value="ECO:0007669"/>
    <property type="project" value="InterPro"/>
</dbReference>
<comment type="similarity">
    <text evidence="1">Belongs to the class-I aminoacyl-tRNA synthetase family.</text>
</comment>
<gene>
    <name evidence="11" type="ORF">M404DRAFT_152323</name>
</gene>
<dbReference type="EC" id="6.1.1.9" evidence="2"/>
<keyword evidence="12" id="KW-1185">Reference proteome</keyword>
<evidence type="ECO:0000256" key="7">
    <source>
        <dbReference type="ARBA" id="ARBA00023146"/>
    </source>
</evidence>
<keyword evidence="4" id="KW-0547">Nucleotide-binding</keyword>
<dbReference type="InterPro" id="IPR002300">
    <property type="entry name" value="aa-tRNA-synth_Ia"/>
</dbReference>
<protein>
    <recommendedName>
        <fullName evidence="2">valine--tRNA ligase</fullName>
        <ecNumber evidence="2">6.1.1.9</ecNumber>
    </recommendedName>
    <alternativeName>
        <fullName evidence="8">Valyl-tRNA synthetase</fullName>
    </alternativeName>
</protein>
<dbReference type="GO" id="GO:0004832">
    <property type="term" value="F:valine-tRNA ligase activity"/>
    <property type="evidence" value="ECO:0007669"/>
    <property type="project" value="UniProtKB-EC"/>
</dbReference>
<dbReference type="GO" id="GO:0006438">
    <property type="term" value="P:valyl-tRNA aminoacylation"/>
    <property type="evidence" value="ECO:0007669"/>
    <property type="project" value="InterPro"/>
</dbReference>
<keyword evidence="3" id="KW-0436">Ligase</keyword>
<dbReference type="Pfam" id="PF00133">
    <property type="entry name" value="tRNA-synt_1"/>
    <property type="match status" value="1"/>
</dbReference>
<dbReference type="AlphaFoldDB" id="A0A0C3P045"/>
<evidence type="ECO:0000313" key="11">
    <source>
        <dbReference type="EMBL" id="KIO00729.1"/>
    </source>
</evidence>
<keyword evidence="5" id="KW-0067">ATP-binding</keyword>
<proteinExistence type="inferred from homology"/>
<dbReference type="InterPro" id="IPR002303">
    <property type="entry name" value="Valyl-tRNA_ligase"/>
</dbReference>
<feature type="non-terminal residue" evidence="11">
    <location>
        <position position="1"/>
    </location>
</feature>
<accession>A0A0C3P045</accession>
<dbReference type="InParanoid" id="A0A0C3P045"/>
<dbReference type="GO" id="GO:0005524">
    <property type="term" value="F:ATP binding"/>
    <property type="evidence" value="ECO:0007669"/>
    <property type="project" value="UniProtKB-KW"/>
</dbReference>
<evidence type="ECO:0000313" key="12">
    <source>
        <dbReference type="Proteomes" id="UP000054217"/>
    </source>
</evidence>
<comment type="catalytic activity">
    <reaction evidence="9">
        <text>tRNA(Val) + L-valine + ATP = L-valyl-tRNA(Val) + AMP + diphosphate</text>
        <dbReference type="Rhea" id="RHEA:10704"/>
        <dbReference type="Rhea" id="RHEA-COMP:9672"/>
        <dbReference type="Rhea" id="RHEA-COMP:9708"/>
        <dbReference type="ChEBI" id="CHEBI:30616"/>
        <dbReference type="ChEBI" id="CHEBI:33019"/>
        <dbReference type="ChEBI" id="CHEBI:57762"/>
        <dbReference type="ChEBI" id="CHEBI:78442"/>
        <dbReference type="ChEBI" id="CHEBI:78537"/>
        <dbReference type="ChEBI" id="CHEBI:456215"/>
        <dbReference type="EC" id="6.1.1.9"/>
    </reaction>
</comment>
<evidence type="ECO:0000256" key="9">
    <source>
        <dbReference type="ARBA" id="ARBA00047552"/>
    </source>
</evidence>
<dbReference type="PANTHER" id="PTHR11946">
    <property type="entry name" value="VALYL-TRNA SYNTHETASES"/>
    <property type="match status" value="1"/>
</dbReference>
<sequence length="250" mass="28249">RITNQLRRLGGSYDWGCVAFTMDPVTLSKAVIETFCRLHEGGILYRANRPVNWCVKLNITHLRIRRNYLFCVPHTRLGYFADEKIVVATTGPETMLGGSAIAMHPDEPLHLHGKFAKHPFVDHLLPIVTDAIMGMKRFHARREVVKVRSTVRHYTLLVSTSGRKSGDNIEPILKPQWWVNYKSLAEEAIKVLITSYPSGIPQPLSCRLPHSQARSHWDGTILPAVQTDGYPPLLVGAIFTGRWQSPCLQH</sequence>
<feature type="domain" description="Aminoacyl-tRNA synthetase class Ia" evidence="10">
    <location>
        <begin position="2"/>
        <end position="192"/>
    </location>
</feature>
<dbReference type="GO" id="GO:0005829">
    <property type="term" value="C:cytosol"/>
    <property type="evidence" value="ECO:0007669"/>
    <property type="project" value="TreeGrafter"/>
</dbReference>
<dbReference type="InterPro" id="IPR014729">
    <property type="entry name" value="Rossmann-like_a/b/a_fold"/>
</dbReference>
<dbReference type="InterPro" id="IPR009008">
    <property type="entry name" value="Val/Leu/Ile-tRNA-synth_edit"/>
</dbReference>
<evidence type="ECO:0000256" key="4">
    <source>
        <dbReference type="ARBA" id="ARBA00022741"/>
    </source>
</evidence>
<dbReference type="Gene3D" id="3.40.50.620">
    <property type="entry name" value="HUPs"/>
    <property type="match status" value="1"/>
</dbReference>
<evidence type="ECO:0000256" key="3">
    <source>
        <dbReference type="ARBA" id="ARBA00022598"/>
    </source>
</evidence>
<evidence type="ECO:0000256" key="6">
    <source>
        <dbReference type="ARBA" id="ARBA00022917"/>
    </source>
</evidence>
<dbReference type="EMBL" id="KN831994">
    <property type="protein sequence ID" value="KIO00729.1"/>
    <property type="molecule type" value="Genomic_DNA"/>
</dbReference>
<dbReference type="HOGENOM" id="CLU_1113619_0_0_1"/>
<keyword evidence="7" id="KW-0030">Aminoacyl-tRNA synthetase</keyword>
<dbReference type="SUPFAM" id="SSF50677">
    <property type="entry name" value="ValRS/IleRS/LeuRS editing domain"/>
    <property type="match status" value="1"/>
</dbReference>
<dbReference type="Gene3D" id="3.90.740.10">
    <property type="entry name" value="Valyl/Leucyl/Isoleucyl-tRNA synthetase, editing domain"/>
    <property type="match status" value="1"/>
</dbReference>
<reference evidence="12" key="2">
    <citation type="submission" date="2015-01" db="EMBL/GenBank/DDBJ databases">
        <title>Evolutionary Origins and Diversification of the Mycorrhizal Mutualists.</title>
        <authorList>
            <consortium name="DOE Joint Genome Institute"/>
            <consortium name="Mycorrhizal Genomics Consortium"/>
            <person name="Kohler A."/>
            <person name="Kuo A."/>
            <person name="Nagy L.G."/>
            <person name="Floudas D."/>
            <person name="Copeland A."/>
            <person name="Barry K.W."/>
            <person name="Cichocki N."/>
            <person name="Veneault-Fourrey C."/>
            <person name="LaButti K."/>
            <person name="Lindquist E.A."/>
            <person name="Lipzen A."/>
            <person name="Lundell T."/>
            <person name="Morin E."/>
            <person name="Murat C."/>
            <person name="Riley R."/>
            <person name="Ohm R."/>
            <person name="Sun H."/>
            <person name="Tunlid A."/>
            <person name="Henrissat B."/>
            <person name="Grigoriev I.V."/>
            <person name="Hibbett D.S."/>
            <person name="Martin F."/>
        </authorList>
    </citation>
    <scope>NUCLEOTIDE SEQUENCE [LARGE SCALE GENOMIC DNA]</scope>
    <source>
        <strain evidence="12">Marx 270</strain>
    </source>
</reference>
<evidence type="ECO:0000259" key="10">
    <source>
        <dbReference type="Pfam" id="PF00133"/>
    </source>
</evidence>
<dbReference type="SUPFAM" id="SSF52374">
    <property type="entry name" value="Nucleotidylyl transferase"/>
    <property type="match status" value="1"/>
</dbReference>
<name>A0A0C3P045_PISTI</name>
<dbReference type="Proteomes" id="UP000054217">
    <property type="component" value="Unassembled WGS sequence"/>
</dbReference>
<reference evidence="11 12" key="1">
    <citation type="submission" date="2014-04" db="EMBL/GenBank/DDBJ databases">
        <authorList>
            <consortium name="DOE Joint Genome Institute"/>
            <person name="Kuo A."/>
            <person name="Kohler A."/>
            <person name="Costa M.D."/>
            <person name="Nagy L.G."/>
            <person name="Floudas D."/>
            <person name="Copeland A."/>
            <person name="Barry K.W."/>
            <person name="Cichocki N."/>
            <person name="Veneault-Fourrey C."/>
            <person name="LaButti K."/>
            <person name="Lindquist E.A."/>
            <person name="Lipzen A."/>
            <person name="Lundell T."/>
            <person name="Morin E."/>
            <person name="Murat C."/>
            <person name="Sun H."/>
            <person name="Tunlid A."/>
            <person name="Henrissat B."/>
            <person name="Grigoriev I.V."/>
            <person name="Hibbett D.S."/>
            <person name="Martin F."/>
            <person name="Nordberg H.P."/>
            <person name="Cantor M.N."/>
            <person name="Hua S.X."/>
        </authorList>
    </citation>
    <scope>NUCLEOTIDE SEQUENCE [LARGE SCALE GENOMIC DNA]</scope>
    <source>
        <strain evidence="11 12">Marx 270</strain>
    </source>
</reference>
<dbReference type="OrthoDB" id="629407at2759"/>
<dbReference type="PANTHER" id="PTHR11946:SF109">
    <property type="entry name" value="VALINE--TRNA LIGASE"/>
    <property type="match status" value="1"/>
</dbReference>
<evidence type="ECO:0000256" key="8">
    <source>
        <dbReference type="ARBA" id="ARBA00029936"/>
    </source>
</evidence>
<evidence type="ECO:0000256" key="2">
    <source>
        <dbReference type="ARBA" id="ARBA00013169"/>
    </source>
</evidence>
<organism evidence="11 12">
    <name type="scientific">Pisolithus tinctorius Marx 270</name>
    <dbReference type="NCBI Taxonomy" id="870435"/>
    <lineage>
        <taxon>Eukaryota</taxon>
        <taxon>Fungi</taxon>
        <taxon>Dikarya</taxon>
        <taxon>Basidiomycota</taxon>
        <taxon>Agaricomycotina</taxon>
        <taxon>Agaricomycetes</taxon>
        <taxon>Agaricomycetidae</taxon>
        <taxon>Boletales</taxon>
        <taxon>Sclerodermatineae</taxon>
        <taxon>Pisolithaceae</taxon>
        <taxon>Pisolithus</taxon>
    </lineage>
</organism>
<evidence type="ECO:0000256" key="1">
    <source>
        <dbReference type="ARBA" id="ARBA00005594"/>
    </source>
</evidence>
<dbReference type="STRING" id="870435.A0A0C3P045"/>
<keyword evidence="6" id="KW-0648">Protein biosynthesis</keyword>
<evidence type="ECO:0000256" key="5">
    <source>
        <dbReference type="ARBA" id="ARBA00022840"/>
    </source>
</evidence>